<feature type="transmembrane region" description="Helical" evidence="12">
    <location>
        <begin position="33"/>
        <end position="56"/>
    </location>
</feature>
<dbReference type="PROSITE" id="PS51035">
    <property type="entry name" value="BAG"/>
    <property type="match status" value="1"/>
</dbReference>
<evidence type="ECO:0000259" key="13">
    <source>
        <dbReference type="PROSITE" id="PS50053"/>
    </source>
</evidence>
<dbReference type="GO" id="GO:0046872">
    <property type="term" value="F:metal ion binding"/>
    <property type="evidence" value="ECO:0007669"/>
    <property type="project" value="UniProtKB-KW"/>
</dbReference>
<evidence type="ECO:0000313" key="16">
    <source>
        <dbReference type="EMBL" id="EPB81995.1"/>
    </source>
</evidence>
<evidence type="ECO:0000256" key="6">
    <source>
        <dbReference type="ARBA" id="ARBA00022723"/>
    </source>
</evidence>
<reference evidence="17" key="1">
    <citation type="submission" date="2013-05" db="EMBL/GenBank/DDBJ databases">
        <title>The Genome sequence of Mucor circinelloides f. circinelloides 1006PhL.</title>
        <authorList>
            <consortium name="The Broad Institute Genomics Platform"/>
            <person name="Cuomo C."/>
            <person name="Earl A."/>
            <person name="Findley K."/>
            <person name="Lee S.C."/>
            <person name="Walker B."/>
            <person name="Young S."/>
            <person name="Zeng Q."/>
            <person name="Gargeya S."/>
            <person name="Fitzgerald M."/>
            <person name="Haas B."/>
            <person name="Abouelleil A."/>
            <person name="Allen A.W."/>
            <person name="Alvarado L."/>
            <person name="Arachchi H.M."/>
            <person name="Berlin A.M."/>
            <person name="Chapman S.B."/>
            <person name="Gainer-Dewar J."/>
            <person name="Goldberg J."/>
            <person name="Griggs A."/>
            <person name="Gujja S."/>
            <person name="Hansen M."/>
            <person name="Howarth C."/>
            <person name="Imamovic A."/>
            <person name="Ireland A."/>
            <person name="Larimer J."/>
            <person name="McCowan C."/>
            <person name="Murphy C."/>
            <person name="Pearson M."/>
            <person name="Poon T.W."/>
            <person name="Priest M."/>
            <person name="Roberts A."/>
            <person name="Saif S."/>
            <person name="Shea T."/>
            <person name="Sisk P."/>
            <person name="Sykes S."/>
            <person name="Wortman J."/>
            <person name="Nusbaum C."/>
            <person name="Birren B."/>
        </authorList>
    </citation>
    <scope>NUCLEOTIDE SEQUENCE [LARGE SCALE GENOMIC DNA]</scope>
    <source>
        <strain evidence="17">1006PhL</strain>
    </source>
</reference>
<keyword evidence="7" id="KW-0249">Electron transport</keyword>
<dbReference type="InterPro" id="IPR006593">
    <property type="entry name" value="Cyt_b561/ferric_Rdtase_TM"/>
</dbReference>
<evidence type="ECO:0000256" key="4">
    <source>
        <dbReference type="ARBA" id="ARBA00022617"/>
    </source>
</evidence>
<proteinExistence type="predicted"/>
<dbReference type="Gene3D" id="1.20.58.120">
    <property type="entry name" value="BAG domain"/>
    <property type="match status" value="1"/>
</dbReference>
<dbReference type="PROSITE" id="PS50053">
    <property type="entry name" value="UBIQUITIN_2"/>
    <property type="match status" value="1"/>
</dbReference>
<dbReference type="Pfam" id="PF02179">
    <property type="entry name" value="BAG"/>
    <property type="match status" value="1"/>
</dbReference>
<keyword evidence="9" id="KW-0408">Iron</keyword>
<feature type="domain" description="BAG" evidence="15">
    <location>
        <begin position="325"/>
        <end position="404"/>
    </location>
</feature>
<dbReference type="InterPro" id="IPR003103">
    <property type="entry name" value="BAG_domain"/>
</dbReference>
<feature type="domain" description="Ubiquitin-like" evidence="13">
    <location>
        <begin position="238"/>
        <end position="295"/>
    </location>
</feature>
<dbReference type="InterPro" id="IPR000626">
    <property type="entry name" value="Ubiquitin-like_dom"/>
</dbReference>
<dbReference type="OrthoDB" id="417450at2759"/>
<evidence type="ECO:0008006" key="18">
    <source>
        <dbReference type="Google" id="ProtNLM"/>
    </source>
</evidence>
<evidence type="ECO:0000256" key="12">
    <source>
        <dbReference type="SAM" id="Phobius"/>
    </source>
</evidence>
<feature type="transmembrane region" description="Helical" evidence="12">
    <location>
        <begin position="68"/>
        <end position="86"/>
    </location>
</feature>
<dbReference type="PROSITE" id="PS50939">
    <property type="entry name" value="CYTOCHROME_B561"/>
    <property type="match status" value="1"/>
</dbReference>
<comment type="cofactor">
    <cofactor evidence="1">
        <name>heme b</name>
        <dbReference type="ChEBI" id="CHEBI:60344"/>
    </cofactor>
</comment>
<sequence>MINPKFYIHLGLLVFSASVLNVILYHVPFSLFSYHPLLILIALVACTEGIAFIQVVPVVSSKKRTLHIVLQSIAFTAMAFGFSVIYENKARNDRPHFTTAHGQLGAVTFLFMCFQLFVGSLIVYLPGLFGGVARAKSMYRYHRILGYMSLVLVWIAALYGSMTPFLVSSTIQPVMNWFSIATNFFGLNKKSGSSPSSSTRTNSSSRSHHRQMRDSFVLAYDNRYYDIHFRDVPGGMQQATVAELKERCKTMTGVTIATMKLKVSGAYIKDDTATLTSSGIHDGCIVYVMGDRANNEQLRQTASGNPEEVGYMIRISKVMDKIEGSKDKIEEFDIKVVSVLEGDQTDTTRKETEDLGIYLSELLMQSLIALDGVDCPSEFVTARANRRQGVKQCQELMDRVDQARTVLKQNKQRL</sequence>
<evidence type="ECO:0000256" key="3">
    <source>
        <dbReference type="ARBA" id="ARBA00022448"/>
    </source>
</evidence>
<keyword evidence="6" id="KW-0479">Metal-binding</keyword>
<dbReference type="GO" id="GO:0016020">
    <property type="term" value="C:membrane"/>
    <property type="evidence" value="ECO:0007669"/>
    <property type="project" value="UniProtKB-SubCell"/>
</dbReference>
<feature type="domain" description="Cytochrome b561" evidence="14">
    <location>
        <begin position="1"/>
        <end position="194"/>
    </location>
</feature>
<evidence type="ECO:0000256" key="2">
    <source>
        <dbReference type="ARBA" id="ARBA00004141"/>
    </source>
</evidence>
<dbReference type="PANTHER" id="PTHR15422">
    <property type="entry name" value="OS05G0565100 PROTEIN"/>
    <property type="match status" value="1"/>
</dbReference>
<keyword evidence="5 12" id="KW-0812">Transmembrane</keyword>
<evidence type="ECO:0000256" key="9">
    <source>
        <dbReference type="ARBA" id="ARBA00023004"/>
    </source>
</evidence>
<dbReference type="eggNOG" id="ENOG502S9TU">
    <property type="taxonomic scope" value="Eukaryota"/>
</dbReference>
<dbReference type="InterPro" id="IPR036533">
    <property type="entry name" value="BAG_dom_sf"/>
</dbReference>
<dbReference type="GO" id="GO:0140575">
    <property type="term" value="F:transmembrane monodehydroascorbate reductase activity"/>
    <property type="evidence" value="ECO:0007669"/>
    <property type="project" value="InterPro"/>
</dbReference>
<dbReference type="GO" id="GO:0051087">
    <property type="term" value="F:protein-folding chaperone binding"/>
    <property type="evidence" value="ECO:0007669"/>
    <property type="project" value="InterPro"/>
</dbReference>
<dbReference type="AlphaFoldDB" id="S2JQG5"/>
<dbReference type="InterPro" id="IPR029071">
    <property type="entry name" value="Ubiquitin-like_domsf"/>
</dbReference>
<dbReference type="Gene3D" id="3.10.20.90">
    <property type="entry name" value="Phosphatidylinositol 3-kinase Catalytic Subunit, Chain A, domain 1"/>
    <property type="match status" value="1"/>
</dbReference>
<organism evidence="16 17">
    <name type="scientific">Mucor circinelloides f. circinelloides (strain 1006PhL)</name>
    <name type="common">Mucormycosis agent</name>
    <name type="synonym">Calyptromyces circinelloides</name>
    <dbReference type="NCBI Taxonomy" id="1220926"/>
    <lineage>
        <taxon>Eukaryota</taxon>
        <taxon>Fungi</taxon>
        <taxon>Fungi incertae sedis</taxon>
        <taxon>Mucoromycota</taxon>
        <taxon>Mucoromycotina</taxon>
        <taxon>Mucoromycetes</taxon>
        <taxon>Mucorales</taxon>
        <taxon>Mucorineae</taxon>
        <taxon>Mucoraceae</taxon>
        <taxon>Mucor</taxon>
    </lineage>
</organism>
<evidence type="ECO:0000256" key="10">
    <source>
        <dbReference type="ARBA" id="ARBA00023136"/>
    </source>
</evidence>
<feature type="transmembrane region" description="Helical" evidence="12">
    <location>
        <begin position="7"/>
        <end position="27"/>
    </location>
</feature>
<dbReference type="EMBL" id="KE124136">
    <property type="protein sequence ID" value="EPB81995.1"/>
    <property type="molecule type" value="Genomic_DNA"/>
</dbReference>
<keyword evidence="8 12" id="KW-1133">Transmembrane helix</keyword>
<protein>
    <recommendedName>
        <fullName evidence="18">Cytochrome b561 domain-containing protein</fullName>
    </recommendedName>
</protein>
<comment type="subcellular location">
    <subcellularLocation>
        <location evidence="2">Membrane</location>
        <topology evidence="2">Multi-pass membrane protein</topology>
    </subcellularLocation>
</comment>
<keyword evidence="3" id="KW-0813">Transport</keyword>
<dbReference type="CDD" id="cd08761">
    <property type="entry name" value="Cyt_b561_CYB561D2_like"/>
    <property type="match status" value="1"/>
</dbReference>
<dbReference type="STRING" id="1220926.S2JQG5"/>
<keyword evidence="17" id="KW-1185">Reference proteome</keyword>
<name>S2JQG5_MUCC1</name>
<dbReference type="SUPFAM" id="SSF54236">
    <property type="entry name" value="Ubiquitin-like"/>
    <property type="match status" value="1"/>
</dbReference>
<keyword evidence="4" id="KW-0349">Heme</keyword>
<evidence type="ECO:0000313" key="17">
    <source>
        <dbReference type="Proteomes" id="UP000014254"/>
    </source>
</evidence>
<dbReference type="Gene3D" id="1.20.120.1770">
    <property type="match status" value="1"/>
</dbReference>
<accession>S2JQG5</accession>
<dbReference type="Proteomes" id="UP000014254">
    <property type="component" value="Unassembled WGS sequence"/>
</dbReference>
<dbReference type="Pfam" id="PF03188">
    <property type="entry name" value="Cytochrom_B561"/>
    <property type="match status" value="1"/>
</dbReference>
<evidence type="ECO:0000256" key="5">
    <source>
        <dbReference type="ARBA" id="ARBA00022692"/>
    </source>
</evidence>
<dbReference type="InParanoid" id="S2JQG5"/>
<evidence type="ECO:0000259" key="15">
    <source>
        <dbReference type="PROSITE" id="PS51035"/>
    </source>
</evidence>
<evidence type="ECO:0000256" key="11">
    <source>
        <dbReference type="SAM" id="MobiDB-lite"/>
    </source>
</evidence>
<gene>
    <name evidence="16" type="ORF">HMPREF1544_11274</name>
</gene>
<feature type="compositionally biased region" description="Low complexity" evidence="11">
    <location>
        <begin position="190"/>
        <end position="205"/>
    </location>
</feature>
<dbReference type="InterPro" id="IPR045150">
    <property type="entry name" value="CYB561D1/2"/>
</dbReference>
<feature type="transmembrane region" description="Helical" evidence="12">
    <location>
        <begin position="144"/>
        <end position="167"/>
    </location>
</feature>
<feature type="region of interest" description="Disordered" evidence="11">
    <location>
        <begin position="190"/>
        <end position="210"/>
    </location>
</feature>
<keyword evidence="10 12" id="KW-0472">Membrane</keyword>
<dbReference type="VEuPathDB" id="FungiDB:HMPREF1544_11274"/>
<feature type="transmembrane region" description="Helical" evidence="12">
    <location>
        <begin position="106"/>
        <end position="132"/>
    </location>
</feature>
<dbReference type="OMA" id="GYMIRIS"/>
<evidence type="ECO:0000256" key="7">
    <source>
        <dbReference type="ARBA" id="ARBA00022982"/>
    </source>
</evidence>
<dbReference type="SMART" id="SM00665">
    <property type="entry name" value="B561"/>
    <property type="match status" value="1"/>
</dbReference>
<evidence type="ECO:0000256" key="8">
    <source>
        <dbReference type="ARBA" id="ARBA00022989"/>
    </source>
</evidence>
<evidence type="ECO:0000259" key="14">
    <source>
        <dbReference type="PROSITE" id="PS50939"/>
    </source>
</evidence>
<dbReference type="PANTHER" id="PTHR15422:SF45">
    <property type="entry name" value="CYTOCHROME B561 DOMAIN-CONTAINING PROTEIN"/>
    <property type="match status" value="1"/>
</dbReference>
<evidence type="ECO:0000256" key="1">
    <source>
        <dbReference type="ARBA" id="ARBA00001970"/>
    </source>
</evidence>
<dbReference type="SUPFAM" id="SSF63491">
    <property type="entry name" value="BAG domain"/>
    <property type="match status" value="1"/>
</dbReference>